<sequence length="219" mass="23563">MTGLLVIAAHPDDAELAMGGTIAQLHERGTDVAVCVVAVSEFSAAAAAQRVAAAESAAAVLGHRLHWLPGDAREQVEQIPEALLVRRLDELVDAVRPRAVATHWDGDSHADHARTARAAIASSRRWGDVTLLQFGPNETRTVRYAEFVPNVYVPLPPPAVEAKRRSIEFYNYAGQGHRRLDSQQAEARDAARGFEIGAAAAEAFRLVRTCGGLPFLTAT</sequence>
<dbReference type="EMBL" id="JBHSIU010000130">
    <property type="protein sequence ID" value="MFC5007598.1"/>
    <property type="molecule type" value="Genomic_DNA"/>
</dbReference>
<gene>
    <name evidence="2" type="ORF">ACFPIJ_58560</name>
</gene>
<accession>A0ABV9WJ60</accession>
<dbReference type="Proteomes" id="UP001595912">
    <property type="component" value="Unassembled WGS sequence"/>
</dbReference>
<dbReference type="InterPro" id="IPR003737">
    <property type="entry name" value="GlcNAc_PI_deacetylase-related"/>
</dbReference>
<proteinExistence type="predicted"/>
<dbReference type="InterPro" id="IPR024078">
    <property type="entry name" value="LmbE-like_dom_sf"/>
</dbReference>
<name>A0ABV9WJ60_9ACTN</name>
<dbReference type="SUPFAM" id="SSF102588">
    <property type="entry name" value="LmbE-like"/>
    <property type="match status" value="1"/>
</dbReference>
<evidence type="ECO:0000313" key="2">
    <source>
        <dbReference type="EMBL" id="MFC5007598.1"/>
    </source>
</evidence>
<evidence type="ECO:0000313" key="3">
    <source>
        <dbReference type="Proteomes" id="UP001595912"/>
    </source>
</evidence>
<evidence type="ECO:0000256" key="1">
    <source>
        <dbReference type="ARBA" id="ARBA00022833"/>
    </source>
</evidence>
<protein>
    <submittedName>
        <fullName evidence="2">PIG-L deacetylase family protein</fullName>
        <ecNumber evidence="2">3.5.1.-</ecNumber>
    </submittedName>
</protein>
<keyword evidence="2" id="KW-0378">Hydrolase</keyword>
<dbReference type="PANTHER" id="PTHR12993:SF30">
    <property type="entry name" value="N-ACETYL-ALPHA-D-GLUCOSAMINYL L-MALATE DEACETYLASE 1"/>
    <property type="match status" value="1"/>
</dbReference>
<dbReference type="PANTHER" id="PTHR12993">
    <property type="entry name" value="N-ACETYLGLUCOSAMINYL-PHOSPHATIDYLINOSITOL DE-N-ACETYLASE-RELATED"/>
    <property type="match status" value="1"/>
</dbReference>
<dbReference type="RefSeq" id="WP_380128236.1">
    <property type="nucleotide sequence ID" value="NZ_JBHSIU010000130.1"/>
</dbReference>
<dbReference type="GO" id="GO:0016787">
    <property type="term" value="F:hydrolase activity"/>
    <property type="evidence" value="ECO:0007669"/>
    <property type="project" value="UniProtKB-KW"/>
</dbReference>
<dbReference type="Gene3D" id="3.40.50.10320">
    <property type="entry name" value="LmbE-like"/>
    <property type="match status" value="1"/>
</dbReference>
<dbReference type="Pfam" id="PF02585">
    <property type="entry name" value="PIG-L"/>
    <property type="match status" value="1"/>
</dbReference>
<reference evidence="3" key="1">
    <citation type="journal article" date="2019" name="Int. J. Syst. Evol. Microbiol.">
        <title>The Global Catalogue of Microorganisms (GCM) 10K type strain sequencing project: providing services to taxonomists for standard genome sequencing and annotation.</title>
        <authorList>
            <consortium name="The Broad Institute Genomics Platform"/>
            <consortium name="The Broad Institute Genome Sequencing Center for Infectious Disease"/>
            <person name="Wu L."/>
            <person name="Ma J."/>
        </authorList>
    </citation>
    <scope>NUCLEOTIDE SEQUENCE [LARGE SCALE GENOMIC DNA]</scope>
    <source>
        <strain evidence="3">CGMCC 4.7152</strain>
    </source>
</reference>
<keyword evidence="3" id="KW-1185">Reference proteome</keyword>
<organism evidence="2 3">
    <name type="scientific">Dactylosporangium cerinum</name>
    <dbReference type="NCBI Taxonomy" id="1434730"/>
    <lineage>
        <taxon>Bacteria</taxon>
        <taxon>Bacillati</taxon>
        <taxon>Actinomycetota</taxon>
        <taxon>Actinomycetes</taxon>
        <taxon>Micromonosporales</taxon>
        <taxon>Micromonosporaceae</taxon>
        <taxon>Dactylosporangium</taxon>
    </lineage>
</organism>
<dbReference type="EC" id="3.5.1.-" evidence="2"/>
<keyword evidence="1" id="KW-0862">Zinc</keyword>
<comment type="caution">
    <text evidence="2">The sequence shown here is derived from an EMBL/GenBank/DDBJ whole genome shotgun (WGS) entry which is preliminary data.</text>
</comment>